<accession>A0A0C9UPA0</accession>
<dbReference type="EMBL" id="KN837176">
    <property type="protein sequence ID" value="KIJ36619.1"/>
    <property type="molecule type" value="Genomic_DNA"/>
</dbReference>
<dbReference type="OrthoDB" id="10635154at2759"/>
<evidence type="ECO:0000313" key="3">
    <source>
        <dbReference type="Proteomes" id="UP000054279"/>
    </source>
</evidence>
<keyword evidence="1" id="KW-0812">Transmembrane</keyword>
<keyword evidence="1" id="KW-1133">Transmembrane helix</keyword>
<organism evidence="2 3">
    <name type="scientific">Sphaerobolus stellatus (strain SS14)</name>
    <dbReference type="NCBI Taxonomy" id="990650"/>
    <lineage>
        <taxon>Eukaryota</taxon>
        <taxon>Fungi</taxon>
        <taxon>Dikarya</taxon>
        <taxon>Basidiomycota</taxon>
        <taxon>Agaricomycotina</taxon>
        <taxon>Agaricomycetes</taxon>
        <taxon>Phallomycetidae</taxon>
        <taxon>Geastrales</taxon>
        <taxon>Sphaerobolaceae</taxon>
        <taxon>Sphaerobolus</taxon>
    </lineage>
</organism>
<feature type="transmembrane region" description="Helical" evidence="1">
    <location>
        <begin position="32"/>
        <end position="53"/>
    </location>
</feature>
<evidence type="ECO:0000313" key="2">
    <source>
        <dbReference type="EMBL" id="KIJ36619.1"/>
    </source>
</evidence>
<dbReference type="PANTHER" id="PTHR40465:SF1">
    <property type="entry name" value="DUF6534 DOMAIN-CONTAINING PROTEIN"/>
    <property type="match status" value="1"/>
</dbReference>
<proteinExistence type="predicted"/>
<name>A0A0C9UPA0_SPHS4</name>
<evidence type="ECO:0000256" key="1">
    <source>
        <dbReference type="SAM" id="Phobius"/>
    </source>
</evidence>
<dbReference type="PANTHER" id="PTHR40465">
    <property type="entry name" value="CHROMOSOME 1, WHOLE GENOME SHOTGUN SEQUENCE"/>
    <property type="match status" value="1"/>
</dbReference>
<dbReference type="AlphaFoldDB" id="A0A0C9UPA0"/>
<feature type="transmembrane region" description="Helical" evidence="1">
    <location>
        <begin position="97"/>
        <end position="123"/>
    </location>
</feature>
<dbReference type="HOGENOM" id="CLU_1687796_0_0_1"/>
<dbReference type="Proteomes" id="UP000054279">
    <property type="component" value="Unassembled WGS sequence"/>
</dbReference>
<keyword evidence="1" id="KW-0472">Membrane</keyword>
<feature type="transmembrane region" description="Helical" evidence="1">
    <location>
        <begin position="65"/>
        <end position="85"/>
    </location>
</feature>
<gene>
    <name evidence="2" type="ORF">M422DRAFT_260967</name>
</gene>
<sequence length="156" mass="17777">MIYAGLFNSSYQPSPIELLDLNTPVDQLGPPLLGQMFATLLEGVLLVQYYDYIVNFRYEQRWTKWLVHAGILLCSIRAFFIWWFIWDRFVLNYGNWAYVASFPAIAIGIPITGTIPNAVCQAFYIARCWTLSHNWFFLIPAMASLVVTVGAGIAQV</sequence>
<protein>
    <submittedName>
        <fullName evidence="2">Uncharacterized protein</fullName>
    </submittedName>
</protein>
<feature type="transmembrane region" description="Helical" evidence="1">
    <location>
        <begin position="135"/>
        <end position="154"/>
    </location>
</feature>
<reference evidence="2 3" key="1">
    <citation type="submission" date="2014-06" db="EMBL/GenBank/DDBJ databases">
        <title>Evolutionary Origins and Diversification of the Mycorrhizal Mutualists.</title>
        <authorList>
            <consortium name="DOE Joint Genome Institute"/>
            <consortium name="Mycorrhizal Genomics Consortium"/>
            <person name="Kohler A."/>
            <person name="Kuo A."/>
            <person name="Nagy L.G."/>
            <person name="Floudas D."/>
            <person name="Copeland A."/>
            <person name="Barry K.W."/>
            <person name="Cichocki N."/>
            <person name="Veneault-Fourrey C."/>
            <person name="LaButti K."/>
            <person name="Lindquist E.A."/>
            <person name="Lipzen A."/>
            <person name="Lundell T."/>
            <person name="Morin E."/>
            <person name="Murat C."/>
            <person name="Riley R."/>
            <person name="Ohm R."/>
            <person name="Sun H."/>
            <person name="Tunlid A."/>
            <person name="Henrissat B."/>
            <person name="Grigoriev I.V."/>
            <person name="Hibbett D.S."/>
            <person name="Martin F."/>
        </authorList>
    </citation>
    <scope>NUCLEOTIDE SEQUENCE [LARGE SCALE GENOMIC DNA]</scope>
    <source>
        <strain evidence="2 3">SS14</strain>
    </source>
</reference>
<keyword evidence="3" id="KW-1185">Reference proteome</keyword>